<dbReference type="PaxDb" id="4577-GRMZM2G703860_P01"/>
<evidence type="ECO:0000256" key="1">
    <source>
        <dbReference type="SAM" id="MobiDB-lite"/>
    </source>
</evidence>
<evidence type="ECO:0000313" key="2">
    <source>
        <dbReference type="EMBL" id="AQK79917.1"/>
    </source>
</evidence>
<organism evidence="2">
    <name type="scientific">Zea mays</name>
    <name type="common">Maize</name>
    <dbReference type="NCBI Taxonomy" id="4577"/>
    <lineage>
        <taxon>Eukaryota</taxon>
        <taxon>Viridiplantae</taxon>
        <taxon>Streptophyta</taxon>
        <taxon>Embryophyta</taxon>
        <taxon>Tracheophyta</taxon>
        <taxon>Spermatophyta</taxon>
        <taxon>Magnoliopsida</taxon>
        <taxon>Liliopsida</taxon>
        <taxon>Poales</taxon>
        <taxon>Poaceae</taxon>
        <taxon>PACMAD clade</taxon>
        <taxon>Panicoideae</taxon>
        <taxon>Andropogonodae</taxon>
        <taxon>Andropogoneae</taxon>
        <taxon>Tripsacinae</taxon>
        <taxon>Zea</taxon>
    </lineage>
</organism>
<dbReference type="InParanoid" id="A0A1D6LJJ7"/>
<feature type="region of interest" description="Disordered" evidence="1">
    <location>
        <begin position="1"/>
        <end position="36"/>
    </location>
</feature>
<reference evidence="2" key="1">
    <citation type="submission" date="2015-12" db="EMBL/GenBank/DDBJ databases">
        <title>Update maize B73 reference genome by single molecule sequencing technologies.</title>
        <authorList>
            <consortium name="Maize Genome Sequencing Project"/>
            <person name="Ware D."/>
        </authorList>
    </citation>
    <scope>NUCLEOTIDE SEQUENCE</scope>
    <source>
        <tissue evidence="2">Seedling</tissue>
    </source>
</reference>
<accession>A0A1D6LJJ7</accession>
<proteinExistence type="predicted"/>
<protein>
    <submittedName>
        <fullName evidence="2">Uncharacterized protein</fullName>
    </submittedName>
</protein>
<gene>
    <name evidence="2" type="ORF">ZEAMMB73_Zm00001d035910</name>
</gene>
<name>A0A1D6LJJ7_MAIZE</name>
<dbReference type="AlphaFoldDB" id="A0A1D6LJJ7"/>
<dbReference type="EMBL" id="CM000782">
    <property type="protein sequence ID" value="AQK79917.1"/>
    <property type="molecule type" value="Genomic_DNA"/>
</dbReference>
<sequence>MADPLLHALGAPGEGCPSSPRQQQPPANPSAPRPYHGCRPPLPFFLHRREPLLPLSGALAAGRVELPWTPRNSSSKPPSSLFVVVPAGCSTKCAASRALQQPSRSISTPLVACRRSRARCAAPSATPSKPVLVVDAALRALPVR</sequence>